<sequence length="569" mass="64003">MRSSSRRIVSDEESDASTDLPDVFSNNPSDNSFNSESEPDNSNNSNGGSDNDSILDEEEGRELPAEYYLQEADCSAEMESMILQNVSAGSLTQRRRGRRTLGIQYKSSLQTFWKWWYLVYKAEIGHGLGKDTIVKIEDVLAIVAKEKKLLLGCRPKATMYIEDVAEGSIRHLPVVSQGKKTPSRLGGKPARDRYLVETRFVGEGSGRIRTYSLPGDVRTGRLARLSVHTTEPLAQQHASINTFVRHYSVGIHVDTQAIVQGLPAQKQLMRFAASMSQSIDPRRPYKLENSSGVNDLPRVQMLQGHVHERKQLRDEKKRSYEATEGDFQQTFGDEKFEKSEKKLPRRACRENKGPVIDSERQLAGKMVDEEVMGVLEQTGYMTPQHTMLIDTVLTMPGMTVEKEYQRRIAAINAVIVFCDIEEGSPSRRPNLSPKCGATDALPAMPAAKRQACSLPGESESALRQAIASVCITAPNERPKICCLCLGNPRPPENKRMKVYGTPGSLSRRFIDWHIKRYPKEMRVKCDICDKDFEHKANLMNHAETVTTWDRLSRRPHSVPSRVPKGIRII</sequence>
<dbReference type="GO" id="GO:0008270">
    <property type="term" value="F:zinc ion binding"/>
    <property type="evidence" value="ECO:0007669"/>
    <property type="project" value="UniProtKB-KW"/>
</dbReference>
<dbReference type="InterPro" id="IPR013087">
    <property type="entry name" value="Znf_C2H2_type"/>
</dbReference>
<feature type="region of interest" description="Disordered" evidence="2">
    <location>
        <begin position="1"/>
        <end position="55"/>
    </location>
</feature>
<dbReference type="Pfam" id="PF11917">
    <property type="entry name" value="DUF3435"/>
    <property type="match status" value="1"/>
</dbReference>
<evidence type="ECO:0000259" key="3">
    <source>
        <dbReference type="PROSITE" id="PS50157"/>
    </source>
</evidence>
<dbReference type="GeneID" id="63694538"/>
<evidence type="ECO:0000313" key="4">
    <source>
        <dbReference type="EMBL" id="EYE90951.1"/>
    </source>
</evidence>
<evidence type="ECO:0000313" key="5">
    <source>
        <dbReference type="Proteomes" id="UP000019804"/>
    </source>
</evidence>
<accession>A0A017S289</accession>
<dbReference type="HOGENOM" id="CLU_015282_2_0_1"/>
<dbReference type="STRING" id="1388766.A0A017S289"/>
<dbReference type="PANTHER" id="PTHR37535">
    <property type="entry name" value="FLUG DOMAIN PROTEIN"/>
    <property type="match status" value="1"/>
</dbReference>
<dbReference type="AlphaFoldDB" id="A0A017S289"/>
<dbReference type="RefSeq" id="XP_040634641.1">
    <property type="nucleotide sequence ID" value="XM_040779414.1"/>
</dbReference>
<dbReference type="OrthoDB" id="3544487at2759"/>
<protein>
    <recommendedName>
        <fullName evidence="3">C2H2-type domain-containing protein</fullName>
    </recommendedName>
</protein>
<dbReference type="PANTHER" id="PTHR37535:SF2">
    <property type="entry name" value="FINGER DOMAIN PROTEIN, PUTATIVE (AFU_ORTHOLOGUE AFUA_6G09300)-RELATED"/>
    <property type="match status" value="1"/>
</dbReference>
<keyword evidence="1" id="KW-0863">Zinc-finger</keyword>
<evidence type="ECO:0000256" key="2">
    <source>
        <dbReference type="SAM" id="MobiDB-lite"/>
    </source>
</evidence>
<keyword evidence="1" id="KW-0862">Zinc</keyword>
<organism evidence="4 5">
    <name type="scientific">Aspergillus ruber (strain CBS 135680)</name>
    <dbReference type="NCBI Taxonomy" id="1388766"/>
    <lineage>
        <taxon>Eukaryota</taxon>
        <taxon>Fungi</taxon>
        <taxon>Dikarya</taxon>
        <taxon>Ascomycota</taxon>
        <taxon>Pezizomycotina</taxon>
        <taxon>Eurotiomycetes</taxon>
        <taxon>Eurotiomycetidae</taxon>
        <taxon>Eurotiales</taxon>
        <taxon>Aspergillaceae</taxon>
        <taxon>Aspergillus</taxon>
        <taxon>Aspergillus subgen. Aspergillus</taxon>
    </lineage>
</organism>
<name>A0A017S289_ASPRC</name>
<keyword evidence="1" id="KW-0479">Metal-binding</keyword>
<evidence type="ECO:0000256" key="1">
    <source>
        <dbReference type="PROSITE-ProRule" id="PRU00042"/>
    </source>
</evidence>
<feature type="domain" description="C2H2-type" evidence="3">
    <location>
        <begin position="523"/>
        <end position="551"/>
    </location>
</feature>
<feature type="compositionally biased region" description="Low complexity" evidence="2">
    <location>
        <begin position="24"/>
        <end position="52"/>
    </location>
</feature>
<gene>
    <name evidence="4" type="ORF">EURHEDRAFT_381440</name>
</gene>
<keyword evidence="5" id="KW-1185">Reference proteome</keyword>
<proteinExistence type="predicted"/>
<reference evidence="5" key="1">
    <citation type="journal article" date="2014" name="Nat. Commun.">
        <title>Genomic adaptations of the halophilic Dead Sea filamentous fungus Eurotium rubrum.</title>
        <authorList>
            <person name="Kis-Papo T."/>
            <person name="Weig A.R."/>
            <person name="Riley R."/>
            <person name="Persoh D."/>
            <person name="Salamov A."/>
            <person name="Sun H."/>
            <person name="Lipzen A."/>
            <person name="Wasser S.P."/>
            <person name="Rambold G."/>
            <person name="Grigoriev I.V."/>
            <person name="Nevo E."/>
        </authorList>
    </citation>
    <scope>NUCLEOTIDE SEQUENCE [LARGE SCALE GENOMIC DNA]</scope>
    <source>
        <strain evidence="5">CBS 135680</strain>
    </source>
</reference>
<dbReference type="InterPro" id="IPR021842">
    <property type="entry name" value="DUF3435"/>
</dbReference>
<dbReference type="EMBL" id="KK088450">
    <property type="protein sequence ID" value="EYE90951.1"/>
    <property type="molecule type" value="Genomic_DNA"/>
</dbReference>
<dbReference type="PROSITE" id="PS50157">
    <property type="entry name" value="ZINC_FINGER_C2H2_2"/>
    <property type="match status" value="1"/>
</dbReference>
<dbReference type="Proteomes" id="UP000019804">
    <property type="component" value="Unassembled WGS sequence"/>
</dbReference>